<protein>
    <submittedName>
        <fullName evidence="2">Uncharacterized protein</fullName>
    </submittedName>
</protein>
<dbReference type="EMBL" id="JAVHNS010000008">
    <property type="protein sequence ID" value="KAK6345924.1"/>
    <property type="molecule type" value="Genomic_DNA"/>
</dbReference>
<organism evidence="2 3">
    <name type="scientific">Orbilia blumenaviensis</name>
    <dbReference type="NCBI Taxonomy" id="1796055"/>
    <lineage>
        <taxon>Eukaryota</taxon>
        <taxon>Fungi</taxon>
        <taxon>Dikarya</taxon>
        <taxon>Ascomycota</taxon>
        <taxon>Pezizomycotina</taxon>
        <taxon>Orbiliomycetes</taxon>
        <taxon>Orbiliales</taxon>
        <taxon>Orbiliaceae</taxon>
        <taxon>Orbilia</taxon>
    </lineage>
</organism>
<gene>
    <name evidence="2" type="ORF">TWF730_010264</name>
</gene>
<accession>A0AAV9UNZ6</accession>
<dbReference type="Proteomes" id="UP001373714">
    <property type="component" value="Unassembled WGS sequence"/>
</dbReference>
<proteinExistence type="predicted"/>
<name>A0AAV9UNZ6_9PEZI</name>
<reference evidence="2 3" key="1">
    <citation type="submission" date="2019-10" db="EMBL/GenBank/DDBJ databases">
        <authorList>
            <person name="Palmer J.M."/>
        </authorList>
    </citation>
    <scope>NUCLEOTIDE SEQUENCE [LARGE SCALE GENOMIC DNA]</scope>
    <source>
        <strain evidence="2 3">TWF730</strain>
    </source>
</reference>
<evidence type="ECO:0000313" key="3">
    <source>
        <dbReference type="Proteomes" id="UP001373714"/>
    </source>
</evidence>
<comment type="caution">
    <text evidence="2">The sequence shown here is derived from an EMBL/GenBank/DDBJ whole genome shotgun (WGS) entry which is preliminary data.</text>
</comment>
<dbReference type="AlphaFoldDB" id="A0AAV9UNZ6"/>
<evidence type="ECO:0000313" key="2">
    <source>
        <dbReference type="EMBL" id="KAK6345924.1"/>
    </source>
</evidence>
<keyword evidence="3" id="KW-1185">Reference proteome</keyword>
<feature type="compositionally biased region" description="Basic and acidic residues" evidence="1">
    <location>
        <begin position="233"/>
        <end position="243"/>
    </location>
</feature>
<evidence type="ECO:0000256" key="1">
    <source>
        <dbReference type="SAM" id="MobiDB-lite"/>
    </source>
</evidence>
<sequence length="243" mass="27392">MISTILLLIVALPISIAFTWYAKVLRLRAKLDAWIKTGRRLSYEDAACQTTDLDFESEFDGMASTPAAPIEYESLDAETELDVQNSDTNSESSRALLSKISLYNPKTQLTYLIPASNLPYHPESLQIPMSVLNRLCKCALELYEAEAAGRSRRRNTITTKKLNPSRMVFYVLEDGSCEVCQDGARVPEEWVQVPERVVEFLADEVVRWIDGESSLGETIMAKSRSSQGYHASSRRDSSRGRRR</sequence>
<feature type="region of interest" description="Disordered" evidence="1">
    <location>
        <begin position="220"/>
        <end position="243"/>
    </location>
</feature>